<dbReference type="EMBL" id="BMVW01000011">
    <property type="protein sequence ID" value="GGZ24556.1"/>
    <property type="molecule type" value="Genomic_DNA"/>
</dbReference>
<dbReference type="Proteomes" id="UP000622166">
    <property type="component" value="Unassembled WGS sequence"/>
</dbReference>
<reference evidence="1" key="2">
    <citation type="submission" date="2020-09" db="EMBL/GenBank/DDBJ databases">
        <authorList>
            <person name="Sun Q."/>
            <person name="Ohkuma M."/>
        </authorList>
    </citation>
    <scope>NUCLEOTIDE SEQUENCE</scope>
    <source>
        <strain evidence="1">JCM 4815</strain>
    </source>
</reference>
<name>A0A918UPD3_9ACTN</name>
<gene>
    <name evidence="1" type="ORF">GCM10010365_51100</name>
</gene>
<protein>
    <submittedName>
        <fullName evidence="1">Uncharacterized protein</fullName>
    </submittedName>
</protein>
<sequence>MTLAHDMGHGAALPHCLPPSQARNVGGEFGAASQERRVPSAEAGVMPGVGAVAQAGAEPVVIRPKGSGAFLRCPLSVCIRKGTAGGRARGRRGPARRLGHQSCAGAFGGRCACGCAGAGEGLRALRRAASARRRARRTA</sequence>
<reference evidence="1" key="1">
    <citation type="journal article" date="2014" name="Int. J. Syst. Evol. Microbiol.">
        <title>Complete genome sequence of Corynebacterium casei LMG S-19264T (=DSM 44701T), isolated from a smear-ripened cheese.</title>
        <authorList>
            <consortium name="US DOE Joint Genome Institute (JGI-PGF)"/>
            <person name="Walter F."/>
            <person name="Albersmeier A."/>
            <person name="Kalinowski J."/>
            <person name="Ruckert C."/>
        </authorList>
    </citation>
    <scope>NUCLEOTIDE SEQUENCE</scope>
    <source>
        <strain evidence="1">JCM 4815</strain>
    </source>
</reference>
<proteinExistence type="predicted"/>
<organism evidence="1 2">
    <name type="scientific">Streptomyces poonensis</name>
    <dbReference type="NCBI Taxonomy" id="68255"/>
    <lineage>
        <taxon>Bacteria</taxon>
        <taxon>Bacillati</taxon>
        <taxon>Actinomycetota</taxon>
        <taxon>Actinomycetes</taxon>
        <taxon>Kitasatosporales</taxon>
        <taxon>Streptomycetaceae</taxon>
        <taxon>Streptomyces</taxon>
    </lineage>
</organism>
<evidence type="ECO:0000313" key="1">
    <source>
        <dbReference type="EMBL" id="GGZ24556.1"/>
    </source>
</evidence>
<comment type="caution">
    <text evidence="1">The sequence shown here is derived from an EMBL/GenBank/DDBJ whole genome shotgun (WGS) entry which is preliminary data.</text>
</comment>
<dbReference type="AlphaFoldDB" id="A0A918UPD3"/>
<keyword evidence="2" id="KW-1185">Reference proteome</keyword>
<accession>A0A918UPD3</accession>
<evidence type="ECO:0000313" key="2">
    <source>
        <dbReference type="Proteomes" id="UP000622166"/>
    </source>
</evidence>